<evidence type="ECO:0000256" key="2">
    <source>
        <dbReference type="ARBA" id="ARBA00010992"/>
    </source>
</evidence>
<keyword evidence="3 7" id="KW-0813">Transport</keyword>
<dbReference type="SUPFAM" id="SSF103473">
    <property type="entry name" value="MFS general substrate transporter"/>
    <property type="match status" value="1"/>
</dbReference>
<comment type="similarity">
    <text evidence="2 7">Belongs to the major facilitator superfamily. Sugar transporter (TC 2.A.1.1) family.</text>
</comment>
<evidence type="ECO:0000313" key="11">
    <source>
        <dbReference type="Proteomes" id="UP001642482"/>
    </source>
</evidence>
<evidence type="ECO:0000256" key="7">
    <source>
        <dbReference type="RuleBase" id="RU003346"/>
    </source>
</evidence>
<dbReference type="InterPro" id="IPR003663">
    <property type="entry name" value="Sugar/inositol_transpt"/>
</dbReference>
<dbReference type="PANTHER" id="PTHR48022:SF10">
    <property type="entry name" value="MAJOR FACILITATOR SUPERFAMILY (MFS) PROFILE DOMAIN-CONTAINING PROTEIN"/>
    <property type="match status" value="1"/>
</dbReference>
<dbReference type="Pfam" id="PF00083">
    <property type="entry name" value="Sugar_tr"/>
    <property type="match status" value="1"/>
</dbReference>
<reference evidence="10 11" key="1">
    <citation type="submission" date="2024-01" db="EMBL/GenBank/DDBJ databases">
        <authorList>
            <person name="Allen C."/>
            <person name="Tagirdzhanova G."/>
        </authorList>
    </citation>
    <scope>NUCLEOTIDE SEQUENCE [LARGE SCALE GENOMIC DNA]</scope>
</reference>
<dbReference type="Gene3D" id="1.20.1250.20">
    <property type="entry name" value="MFS general substrate transporter like domains"/>
    <property type="match status" value="1"/>
</dbReference>
<dbReference type="Proteomes" id="UP001642482">
    <property type="component" value="Unassembled WGS sequence"/>
</dbReference>
<feature type="transmembrane region" description="Helical" evidence="8">
    <location>
        <begin position="414"/>
        <end position="435"/>
    </location>
</feature>
<organism evidence="10 11">
    <name type="scientific">Sporothrix eucalyptigena</name>
    <dbReference type="NCBI Taxonomy" id="1812306"/>
    <lineage>
        <taxon>Eukaryota</taxon>
        <taxon>Fungi</taxon>
        <taxon>Dikarya</taxon>
        <taxon>Ascomycota</taxon>
        <taxon>Pezizomycotina</taxon>
        <taxon>Sordariomycetes</taxon>
        <taxon>Sordariomycetidae</taxon>
        <taxon>Ophiostomatales</taxon>
        <taxon>Ophiostomataceae</taxon>
        <taxon>Sporothrix</taxon>
    </lineage>
</organism>
<dbReference type="InterPro" id="IPR005829">
    <property type="entry name" value="Sugar_transporter_CS"/>
</dbReference>
<feature type="transmembrane region" description="Helical" evidence="8">
    <location>
        <begin position="153"/>
        <end position="175"/>
    </location>
</feature>
<protein>
    <recommendedName>
        <fullName evidence="9">Major facilitator superfamily (MFS) profile domain-containing protein</fullName>
    </recommendedName>
</protein>
<evidence type="ECO:0000256" key="3">
    <source>
        <dbReference type="ARBA" id="ARBA00022448"/>
    </source>
</evidence>
<feature type="transmembrane region" description="Helical" evidence="8">
    <location>
        <begin position="346"/>
        <end position="366"/>
    </location>
</feature>
<accession>A0ABP0B5U9</accession>
<feature type="transmembrane region" description="Helical" evidence="8">
    <location>
        <begin position="68"/>
        <end position="88"/>
    </location>
</feature>
<gene>
    <name evidence="10" type="ORF">SEUCBS140593_002272</name>
</gene>
<name>A0ABP0B5U9_9PEZI</name>
<dbReference type="PANTHER" id="PTHR48022">
    <property type="entry name" value="PLASTIDIC GLUCOSE TRANSPORTER 4"/>
    <property type="match status" value="1"/>
</dbReference>
<dbReference type="NCBIfam" id="TIGR00879">
    <property type="entry name" value="SP"/>
    <property type="match status" value="1"/>
</dbReference>
<feature type="transmembrane region" description="Helical" evidence="8">
    <location>
        <begin position="118"/>
        <end position="141"/>
    </location>
</feature>
<evidence type="ECO:0000256" key="8">
    <source>
        <dbReference type="SAM" id="Phobius"/>
    </source>
</evidence>
<evidence type="ECO:0000313" key="10">
    <source>
        <dbReference type="EMBL" id="CAK7214694.1"/>
    </source>
</evidence>
<feature type="transmembrane region" description="Helical" evidence="8">
    <location>
        <begin position="187"/>
        <end position="206"/>
    </location>
</feature>
<keyword evidence="6 8" id="KW-0472">Membrane</keyword>
<comment type="caution">
    <text evidence="10">The sequence shown here is derived from an EMBL/GenBank/DDBJ whole genome shotgun (WGS) entry which is preliminary data.</text>
</comment>
<dbReference type="InterPro" id="IPR036259">
    <property type="entry name" value="MFS_trans_sf"/>
</dbReference>
<feature type="transmembrane region" description="Helical" evidence="8">
    <location>
        <begin position="372"/>
        <end position="393"/>
    </location>
</feature>
<evidence type="ECO:0000259" key="9">
    <source>
        <dbReference type="PROSITE" id="PS50850"/>
    </source>
</evidence>
<evidence type="ECO:0000256" key="5">
    <source>
        <dbReference type="ARBA" id="ARBA00022989"/>
    </source>
</evidence>
<dbReference type="PROSITE" id="PS00217">
    <property type="entry name" value="SUGAR_TRANSPORT_2"/>
    <property type="match status" value="1"/>
</dbReference>
<keyword evidence="11" id="KW-1185">Reference proteome</keyword>
<feature type="domain" description="Major facilitator superfamily (MFS) profile" evidence="9">
    <location>
        <begin position="18"/>
        <end position="469"/>
    </location>
</feature>
<feature type="transmembrane region" description="Helical" evidence="8">
    <location>
        <begin position="12"/>
        <end position="31"/>
    </location>
</feature>
<evidence type="ECO:0000256" key="1">
    <source>
        <dbReference type="ARBA" id="ARBA00004141"/>
    </source>
</evidence>
<dbReference type="InterPro" id="IPR050360">
    <property type="entry name" value="MFS_Sugar_Transporters"/>
</dbReference>
<feature type="transmembrane region" description="Helical" evidence="8">
    <location>
        <begin position="283"/>
        <end position="303"/>
    </location>
</feature>
<sequence>MSSPPKEYTGSMLRPMLVGLFVMSGALLFGIDSGELGGFMAMTPFLEDYGTYDAATKTYGIAANTQTALGGLVIAGCVVASFVAGYVGNRYGRRIGLCCTGLLGIVGVLLQVTSTRIAALYIGRIFSGASIGFASNFVTVYNGEVAPAHLRGILIGLYQTGINVGQVIGVCINQGTHALATRWAYRIPLLTQLIFPVVLCFLVWFLPESPRWLMTRDRPEKAARSLRRLRGPQYGDNRIDDEIRDLAMHIQVERQLMETSEGASAWDAMTAIFRGTDARRTHIACGCVTWQVLSGISFINSYGTYFFSVSGISNAFVISIIVQVCQLAGIIAMFPSVRWFGRRTILLWGGALQTVCMFTFAIVGTAAPGSTAAAHCLVAFTCLFGFFFTWSWGPVAWIVTSEVASNTLRSRTQGLATACTWTGTLVLQIVLPYLINADAADLGAKVGFIFGPLSLMGFVWAFFYLPETKGRSLEELDEMFANKVSVRDFATYQCVGVALQDDKTNVSVVHIEKDA</sequence>
<dbReference type="PRINTS" id="PR00171">
    <property type="entry name" value="SUGRTRNSPORT"/>
</dbReference>
<dbReference type="PROSITE" id="PS50850">
    <property type="entry name" value="MFS"/>
    <property type="match status" value="1"/>
</dbReference>
<dbReference type="InterPro" id="IPR020846">
    <property type="entry name" value="MFS_dom"/>
</dbReference>
<dbReference type="EMBL" id="CAWUHD010000015">
    <property type="protein sequence ID" value="CAK7214694.1"/>
    <property type="molecule type" value="Genomic_DNA"/>
</dbReference>
<comment type="subcellular location">
    <subcellularLocation>
        <location evidence="1">Membrane</location>
        <topology evidence="1">Multi-pass membrane protein</topology>
    </subcellularLocation>
</comment>
<proteinExistence type="inferred from homology"/>
<feature type="transmembrane region" description="Helical" evidence="8">
    <location>
        <begin position="447"/>
        <end position="465"/>
    </location>
</feature>
<keyword evidence="4 8" id="KW-0812">Transmembrane</keyword>
<dbReference type="InterPro" id="IPR005828">
    <property type="entry name" value="MFS_sugar_transport-like"/>
</dbReference>
<evidence type="ECO:0000256" key="6">
    <source>
        <dbReference type="ARBA" id="ARBA00023136"/>
    </source>
</evidence>
<evidence type="ECO:0000256" key="4">
    <source>
        <dbReference type="ARBA" id="ARBA00022692"/>
    </source>
</evidence>
<feature type="transmembrane region" description="Helical" evidence="8">
    <location>
        <begin position="95"/>
        <end position="112"/>
    </location>
</feature>
<keyword evidence="5 8" id="KW-1133">Transmembrane helix</keyword>
<feature type="transmembrane region" description="Helical" evidence="8">
    <location>
        <begin position="315"/>
        <end position="334"/>
    </location>
</feature>